<evidence type="ECO:0000256" key="1">
    <source>
        <dbReference type="ARBA" id="ARBA00004651"/>
    </source>
</evidence>
<accession>A0A914VJ20</accession>
<feature type="transmembrane region" description="Helical" evidence="11">
    <location>
        <begin position="420"/>
        <end position="441"/>
    </location>
</feature>
<keyword evidence="6" id="KW-0375">Hydrogen ion transport</keyword>
<dbReference type="Pfam" id="PF03189">
    <property type="entry name" value="Otopetrin"/>
    <property type="match status" value="1"/>
</dbReference>
<feature type="transmembrane region" description="Helical" evidence="11">
    <location>
        <begin position="491"/>
        <end position="518"/>
    </location>
</feature>
<keyword evidence="3" id="KW-0813">Transport</keyword>
<evidence type="ECO:0000256" key="8">
    <source>
        <dbReference type="ARBA" id="ARBA00023065"/>
    </source>
</evidence>
<evidence type="ECO:0000256" key="6">
    <source>
        <dbReference type="ARBA" id="ARBA00022781"/>
    </source>
</evidence>
<dbReference type="PANTHER" id="PTHR21522">
    <property type="entry name" value="PROTON CHANNEL OTOP"/>
    <property type="match status" value="1"/>
</dbReference>
<dbReference type="AlphaFoldDB" id="A0A914VJ20"/>
<comment type="subcellular location">
    <subcellularLocation>
        <location evidence="1">Cell membrane</location>
        <topology evidence="1">Multi-pass membrane protein</topology>
    </subcellularLocation>
</comment>
<sequence>MAYGENRGPVVFAVGEPAGECKSNADTSEKALTEITDDEPTMRWIDDPEARSTVFSTFSGFYALVVVIFSIVLELSHVLADVKEQHDMRIKDLQKRKENRETLIFGSFMYGGGVVFFVYCYGVLINPKWSQSAIRLKSAVIRQLSTNSLEVDRQVSTDNSSGSISSKVSHSSPTAGCLYLRLGCVVFGVVGIVYYAFSIFSCTTGHITDCDGFTTTLDAFAIIFVFVQMHFIFSNSKMTIHASRNVARWGTMHLVAANLWTWIRYVLLEERETRREIMIFGQLNDTSSSESSESEESSAEDLTADLAIAARVRRSTLPLEDCNNDVESILGGLSEVMYTCIVEYSLIGAAVMFVVWRNVGRPRSLVEEENRRKHQIRVDCSKSTSGLFLGLTFLTLTFVSMAVFYLFINDKLRSNDAVWVFVLTDMMLYFVSCIGCVWAIWRMRVLTFLRKHIKQQNSAELLDRILLVVGVVGELIFSIAGMVGLSGETKWNWLTFCLLLVHTVRLAQVGLQTALLFIAARIVADTEELQRRKPGKQAITFLLVANVALFLMNSFEAQKASVSAAVVRFYGADSWAFLVRGCAPLTIFYRFHSSVCFAEVWKHTYTVKKHETHA</sequence>
<keyword evidence="5 11" id="KW-0812">Transmembrane</keyword>
<feature type="transmembrane region" description="Helical" evidence="11">
    <location>
        <begin position="212"/>
        <end position="233"/>
    </location>
</feature>
<comment type="similarity">
    <text evidence="2">Belongs to the otopetrin family.</text>
</comment>
<dbReference type="Proteomes" id="UP000887566">
    <property type="component" value="Unplaced"/>
</dbReference>
<evidence type="ECO:0000313" key="12">
    <source>
        <dbReference type="Proteomes" id="UP000887566"/>
    </source>
</evidence>
<name>A0A914VJ20_9BILA</name>
<reference evidence="13" key="1">
    <citation type="submission" date="2022-11" db="UniProtKB">
        <authorList>
            <consortium name="WormBaseParasite"/>
        </authorList>
    </citation>
    <scope>IDENTIFICATION</scope>
</reference>
<keyword evidence="10" id="KW-0407">Ion channel</keyword>
<dbReference type="GO" id="GO:0015252">
    <property type="term" value="F:proton channel activity"/>
    <property type="evidence" value="ECO:0007669"/>
    <property type="project" value="InterPro"/>
</dbReference>
<dbReference type="InterPro" id="IPR004878">
    <property type="entry name" value="Otopetrin"/>
</dbReference>
<keyword evidence="4" id="KW-1003">Cell membrane</keyword>
<evidence type="ECO:0000256" key="10">
    <source>
        <dbReference type="ARBA" id="ARBA00023303"/>
    </source>
</evidence>
<dbReference type="GO" id="GO:0005886">
    <property type="term" value="C:plasma membrane"/>
    <property type="evidence" value="ECO:0007669"/>
    <property type="project" value="UniProtKB-SubCell"/>
</dbReference>
<evidence type="ECO:0000256" key="3">
    <source>
        <dbReference type="ARBA" id="ARBA00022448"/>
    </source>
</evidence>
<protein>
    <submittedName>
        <fullName evidence="13">Uncharacterized protein</fullName>
    </submittedName>
</protein>
<evidence type="ECO:0000256" key="9">
    <source>
        <dbReference type="ARBA" id="ARBA00023136"/>
    </source>
</evidence>
<keyword evidence="12" id="KW-1185">Reference proteome</keyword>
<proteinExistence type="inferred from homology"/>
<keyword evidence="7 11" id="KW-1133">Transmembrane helix</keyword>
<feature type="transmembrane region" description="Helical" evidence="11">
    <location>
        <begin position="61"/>
        <end position="82"/>
    </location>
</feature>
<feature type="transmembrane region" description="Helical" evidence="11">
    <location>
        <begin position="461"/>
        <end position="485"/>
    </location>
</feature>
<evidence type="ECO:0000256" key="2">
    <source>
        <dbReference type="ARBA" id="ARBA00006513"/>
    </source>
</evidence>
<keyword evidence="9 11" id="KW-0472">Membrane</keyword>
<feature type="transmembrane region" description="Helical" evidence="11">
    <location>
        <begin position="103"/>
        <end position="124"/>
    </location>
</feature>
<evidence type="ECO:0000256" key="11">
    <source>
        <dbReference type="SAM" id="Phobius"/>
    </source>
</evidence>
<evidence type="ECO:0000256" key="7">
    <source>
        <dbReference type="ARBA" id="ARBA00022989"/>
    </source>
</evidence>
<organism evidence="12 13">
    <name type="scientific">Plectus sambesii</name>
    <dbReference type="NCBI Taxonomy" id="2011161"/>
    <lineage>
        <taxon>Eukaryota</taxon>
        <taxon>Metazoa</taxon>
        <taxon>Ecdysozoa</taxon>
        <taxon>Nematoda</taxon>
        <taxon>Chromadorea</taxon>
        <taxon>Plectida</taxon>
        <taxon>Plectina</taxon>
        <taxon>Plectoidea</taxon>
        <taxon>Plectidae</taxon>
        <taxon>Plectus</taxon>
    </lineage>
</organism>
<evidence type="ECO:0000256" key="5">
    <source>
        <dbReference type="ARBA" id="ARBA00022692"/>
    </source>
</evidence>
<dbReference type="PANTHER" id="PTHR21522:SF33">
    <property type="entry name" value="OTOPETRIN-2"/>
    <property type="match status" value="1"/>
</dbReference>
<feature type="transmembrane region" description="Helical" evidence="11">
    <location>
        <begin position="387"/>
        <end position="408"/>
    </location>
</feature>
<dbReference type="WBParaSite" id="PSAMB.scaffold2069size25620.g16180.t1">
    <property type="protein sequence ID" value="PSAMB.scaffold2069size25620.g16180.t1"/>
    <property type="gene ID" value="PSAMB.scaffold2069size25620.g16180"/>
</dbReference>
<keyword evidence="8" id="KW-0406">Ion transport</keyword>
<evidence type="ECO:0000256" key="4">
    <source>
        <dbReference type="ARBA" id="ARBA00022475"/>
    </source>
</evidence>
<evidence type="ECO:0000313" key="13">
    <source>
        <dbReference type="WBParaSite" id="PSAMB.scaffold2069size25620.g16180.t1"/>
    </source>
</evidence>
<feature type="transmembrane region" description="Helical" evidence="11">
    <location>
        <begin position="178"/>
        <end position="200"/>
    </location>
</feature>